<sequence>DQWPLKGKKLIQAHKLIQEQLQQGHTVASTSPWNTLIFVVPKKSGKWRLLQDLQVINAVLQPMGITQPGKPNPTMIPKERELQVIDIKDCFFTIPLHPDDCSHFTFSVPSVNNAVSMQHYQWTVLRQGMTNSPTICQIVVAAAIQWSQDAFPNAIIYHYMDDILIAAETTQYLKSVVQHLIDSLQTFGLQISTEKIQKMPPWKYLGWILMKRTVQPQSLKL</sequence>
<evidence type="ECO:0000256" key="1">
    <source>
        <dbReference type="ARBA" id="ARBA00010879"/>
    </source>
</evidence>
<dbReference type="SUPFAM" id="SSF56672">
    <property type="entry name" value="DNA/RNA polymerases"/>
    <property type="match status" value="1"/>
</dbReference>
<dbReference type="InterPro" id="IPR043502">
    <property type="entry name" value="DNA/RNA_pol_sf"/>
</dbReference>
<keyword evidence="4" id="KW-0548">Nucleotidyltransferase</keyword>
<dbReference type="Gene3D" id="3.30.70.270">
    <property type="match status" value="1"/>
</dbReference>
<dbReference type="Gene3D" id="3.10.10.10">
    <property type="entry name" value="HIV Type 1 Reverse Transcriptase, subunit A, domain 1"/>
    <property type="match status" value="1"/>
</dbReference>
<dbReference type="EC" id="3.1.26.4" evidence="2"/>
<feature type="domain" description="Reverse transcriptase" evidence="9">
    <location>
        <begin position="21"/>
        <end position="209"/>
    </location>
</feature>
<protein>
    <recommendedName>
        <fullName evidence="2">ribonuclease H</fullName>
        <ecNumber evidence="2">3.1.26.4</ecNumber>
    </recommendedName>
</protein>
<dbReference type="GO" id="GO:0004523">
    <property type="term" value="F:RNA-DNA hybrid ribonuclease activity"/>
    <property type="evidence" value="ECO:0007669"/>
    <property type="project" value="UniProtKB-EC"/>
</dbReference>
<evidence type="ECO:0000256" key="8">
    <source>
        <dbReference type="ARBA" id="ARBA00022918"/>
    </source>
</evidence>
<organism evidence="10 11">
    <name type="scientific">Haliaeetus albicilla</name>
    <name type="common">White-tailed sea-eagle</name>
    <name type="synonym">Falco albicilla</name>
    <dbReference type="NCBI Taxonomy" id="8969"/>
    <lineage>
        <taxon>Eukaryota</taxon>
        <taxon>Metazoa</taxon>
        <taxon>Chordata</taxon>
        <taxon>Craniata</taxon>
        <taxon>Vertebrata</taxon>
        <taxon>Euteleostomi</taxon>
        <taxon>Archelosauria</taxon>
        <taxon>Archosauria</taxon>
        <taxon>Dinosauria</taxon>
        <taxon>Saurischia</taxon>
        <taxon>Theropoda</taxon>
        <taxon>Coelurosauria</taxon>
        <taxon>Aves</taxon>
        <taxon>Neognathae</taxon>
        <taxon>Neoaves</taxon>
        <taxon>Telluraves</taxon>
        <taxon>Accipitrimorphae</taxon>
        <taxon>Accipitriformes</taxon>
        <taxon>Accipitridae</taxon>
        <taxon>Accipitrinae</taxon>
        <taxon>Haliaeetus</taxon>
    </lineage>
</organism>
<comment type="similarity">
    <text evidence="1">Belongs to the beta type-B retroviral polymerase family. HERV class-II K(HML-2) pol subfamily.</text>
</comment>
<evidence type="ECO:0000256" key="2">
    <source>
        <dbReference type="ARBA" id="ARBA00012180"/>
    </source>
</evidence>
<keyword evidence="5" id="KW-0540">Nuclease</keyword>
<dbReference type="Pfam" id="PF00078">
    <property type="entry name" value="RVT_1"/>
    <property type="match status" value="1"/>
</dbReference>
<evidence type="ECO:0000256" key="7">
    <source>
        <dbReference type="ARBA" id="ARBA00022801"/>
    </source>
</evidence>
<dbReference type="InterPro" id="IPR000477">
    <property type="entry name" value="RT_dom"/>
</dbReference>
<dbReference type="GO" id="GO:0003964">
    <property type="term" value="F:RNA-directed DNA polymerase activity"/>
    <property type="evidence" value="ECO:0007669"/>
    <property type="project" value="UniProtKB-KW"/>
</dbReference>
<dbReference type="GO" id="GO:0035613">
    <property type="term" value="F:RNA stem-loop binding"/>
    <property type="evidence" value="ECO:0007669"/>
    <property type="project" value="TreeGrafter"/>
</dbReference>
<feature type="non-terminal residue" evidence="10">
    <location>
        <position position="1"/>
    </location>
</feature>
<dbReference type="Proteomes" id="UP000054379">
    <property type="component" value="Unassembled WGS sequence"/>
</dbReference>
<evidence type="ECO:0000256" key="3">
    <source>
        <dbReference type="ARBA" id="ARBA00022679"/>
    </source>
</evidence>
<accession>A0A091P9S3</accession>
<dbReference type="InterPro" id="IPR043128">
    <property type="entry name" value="Rev_trsase/Diguanyl_cyclase"/>
</dbReference>
<keyword evidence="6" id="KW-0255">Endonuclease</keyword>
<name>A0A091P9S3_HALAL</name>
<dbReference type="PANTHER" id="PTHR41694">
    <property type="entry name" value="ENDOGENOUS RETROVIRUS GROUP K MEMBER POL PROTEIN"/>
    <property type="match status" value="1"/>
</dbReference>
<reference evidence="10 11" key="1">
    <citation type="submission" date="2014-04" db="EMBL/GenBank/DDBJ databases">
        <title>Genome evolution of avian class.</title>
        <authorList>
            <person name="Zhang G."/>
            <person name="Li C."/>
        </authorList>
    </citation>
    <scope>NUCLEOTIDE SEQUENCE [LARGE SCALE GENOMIC DNA]</scope>
    <source>
        <strain evidence="10">BGI_N329</strain>
    </source>
</reference>
<keyword evidence="7" id="KW-0378">Hydrolase</keyword>
<dbReference type="PANTHER" id="PTHR41694:SF3">
    <property type="entry name" value="RNA-DIRECTED DNA POLYMERASE-RELATED"/>
    <property type="match status" value="1"/>
</dbReference>
<evidence type="ECO:0000259" key="9">
    <source>
        <dbReference type="PROSITE" id="PS50878"/>
    </source>
</evidence>
<dbReference type="PROSITE" id="PS50878">
    <property type="entry name" value="RT_POL"/>
    <property type="match status" value="1"/>
</dbReference>
<dbReference type="EMBL" id="KK655151">
    <property type="protein sequence ID" value="KFQ04395.1"/>
    <property type="molecule type" value="Genomic_DNA"/>
</dbReference>
<evidence type="ECO:0000313" key="11">
    <source>
        <dbReference type="Proteomes" id="UP000054379"/>
    </source>
</evidence>
<evidence type="ECO:0000313" key="10">
    <source>
        <dbReference type="EMBL" id="KFQ04395.1"/>
    </source>
</evidence>
<gene>
    <name evidence="10" type="ORF">N329_09847</name>
</gene>
<keyword evidence="8" id="KW-0695">RNA-directed DNA polymerase</keyword>
<feature type="non-terminal residue" evidence="10">
    <location>
        <position position="221"/>
    </location>
</feature>
<evidence type="ECO:0000256" key="5">
    <source>
        <dbReference type="ARBA" id="ARBA00022722"/>
    </source>
</evidence>
<evidence type="ECO:0000256" key="6">
    <source>
        <dbReference type="ARBA" id="ARBA00022759"/>
    </source>
</evidence>
<keyword evidence="3" id="KW-0808">Transferase</keyword>
<evidence type="ECO:0000256" key="4">
    <source>
        <dbReference type="ARBA" id="ARBA00022695"/>
    </source>
</evidence>
<dbReference type="AlphaFoldDB" id="A0A091P9S3"/>
<proteinExistence type="inferred from homology"/>